<dbReference type="Proteomes" id="UP000489600">
    <property type="component" value="Unassembled WGS sequence"/>
</dbReference>
<keyword evidence="1" id="KW-0812">Transmembrane</keyword>
<evidence type="ECO:0000256" key="1">
    <source>
        <dbReference type="SAM" id="Phobius"/>
    </source>
</evidence>
<dbReference type="AlphaFoldDB" id="A0A565BTK7"/>
<accession>A0A565BTK7</accession>
<protein>
    <submittedName>
        <fullName evidence="2">Uncharacterized protein</fullName>
    </submittedName>
</protein>
<gene>
    <name evidence="2" type="ORF">ANE_LOCUS15142</name>
</gene>
<feature type="transmembrane region" description="Helical" evidence="1">
    <location>
        <begin position="53"/>
        <end position="72"/>
    </location>
</feature>
<comment type="caution">
    <text evidence="2">The sequence shown here is derived from an EMBL/GenBank/DDBJ whole genome shotgun (WGS) entry which is preliminary data.</text>
</comment>
<evidence type="ECO:0000313" key="3">
    <source>
        <dbReference type="Proteomes" id="UP000489600"/>
    </source>
</evidence>
<keyword evidence="3" id="KW-1185">Reference proteome</keyword>
<sequence>MESPMSVALGDWLISRRCLLHLCLVSFVLDLLGDSSHIRISIGSLRGFSSLPWLFCVFSLWVLVLPLGFGGMTGVNLSSDAASPLMNAPPLSVLQLLILVNPVSLITLFGDESSFQAWLVMVFEEGSGFDAQFRLFGMLSRLQILLLSSFG</sequence>
<evidence type="ECO:0000313" key="2">
    <source>
        <dbReference type="EMBL" id="VVB04698.1"/>
    </source>
</evidence>
<keyword evidence="1" id="KW-1133">Transmembrane helix</keyword>
<keyword evidence="1" id="KW-0472">Membrane</keyword>
<name>A0A565BTK7_9BRAS</name>
<dbReference type="EMBL" id="CABITT030000005">
    <property type="protein sequence ID" value="VVB04698.1"/>
    <property type="molecule type" value="Genomic_DNA"/>
</dbReference>
<reference evidence="2" key="1">
    <citation type="submission" date="2019-07" db="EMBL/GenBank/DDBJ databases">
        <authorList>
            <person name="Dittberner H."/>
        </authorList>
    </citation>
    <scope>NUCLEOTIDE SEQUENCE [LARGE SCALE GENOMIC DNA]</scope>
</reference>
<organism evidence="2 3">
    <name type="scientific">Arabis nemorensis</name>
    <dbReference type="NCBI Taxonomy" id="586526"/>
    <lineage>
        <taxon>Eukaryota</taxon>
        <taxon>Viridiplantae</taxon>
        <taxon>Streptophyta</taxon>
        <taxon>Embryophyta</taxon>
        <taxon>Tracheophyta</taxon>
        <taxon>Spermatophyta</taxon>
        <taxon>Magnoliopsida</taxon>
        <taxon>eudicotyledons</taxon>
        <taxon>Gunneridae</taxon>
        <taxon>Pentapetalae</taxon>
        <taxon>rosids</taxon>
        <taxon>malvids</taxon>
        <taxon>Brassicales</taxon>
        <taxon>Brassicaceae</taxon>
        <taxon>Arabideae</taxon>
        <taxon>Arabis</taxon>
    </lineage>
</organism>
<feature type="transmembrane region" description="Helical" evidence="1">
    <location>
        <begin position="92"/>
        <end position="110"/>
    </location>
</feature>
<proteinExistence type="predicted"/>